<feature type="domain" description="Fibrinogen C-terminal" evidence="1">
    <location>
        <begin position="4"/>
        <end position="179"/>
    </location>
</feature>
<dbReference type="PANTHER" id="PTHR19143:SF327">
    <property type="entry name" value="FI21813P1-RELATED"/>
    <property type="match status" value="1"/>
</dbReference>
<proteinExistence type="predicted"/>
<dbReference type="eggNOG" id="KOG2579">
    <property type="taxonomic scope" value="Eukaryota"/>
</dbReference>
<accession>B4JWP2</accession>
<dbReference type="Pfam" id="PF00147">
    <property type="entry name" value="Fibrinogen_C"/>
    <property type="match status" value="1"/>
</dbReference>
<dbReference type="AlphaFoldDB" id="B4JWP2"/>
<dbReference type="Proteomes" id="UP000001070">
    <property type="component" value="Unassembled WGS sequence"/>
</dbReference>
<organism evidence="3">
    <name type="scientific">Drosophila grimshawi</name>
    <name type="common">Hawaiian fruit fly</name>
    <name type="synonym">Idiomyia grimshawi</name>
    <dbReference type="NCBI Taxonomy" id="7222"/>
    <lineage>
        <taxon>Eukaryota</taxon>
        <taxon>Metazoa</taxon>
        <taxon>Ecdysozoa</taxon>
        <taxon>Arthropoda</taxon>
        <taxon>Hexapoda</taxon>
        <taxon>Insecta</taxon>
        <taxon>Pterygota</taxon>
        <taxon>Neoptera</taxon>
        <taxon>Endopterygota</taxon>
        <taxon>Diptera</taxon>
        <taxon>Brachycera</taxon>
        <taxon>Muscomorpha</taxon>
        <taxon>Ephydroidea</taxon>
        <taxon>Drosophilidae</taxon>
        <taxon>Drosophila</taxon>
        <taxon>Hawaiian Drosophila</taxon>
    </lineage>
</organism>
<name>B4JWP2_DROGR</name>
<dbReference type="InterPro" id="IPR050373">
    <property type="entry name" value="Fibrinogen_C-term_domain"/>
</dbReference>
<dbReference type="HOGENOM" id="CLU_038628_7_3_1"/>
<evidence type="ECO:0000259" key="1">
    <source>
        <dbReference type="PROSITE" id="PS51406"/>
    </source>
</evidence>
<dbReference type="InterPro" id="IPR002181">
    <property type="entry name" value="Fibrinogen_a/b/g_C_dom"/>
</dbReference>
<reference evidence="2 3" key="1">
    <citation type="journal article" date="2007" name="Nature">
        <title>Evolution of genes and genomes on the Drosophila phylogeny.</title>
        <authorList>
            <consortium name="Drosophila 12 Genomes Consortium"/>
            <person name="Clark A.G."/>
            <person name="Eisen M.B."/>
            <person name="Smith D.R."/>
            <person name="Bergman C.M."/>
            <person name="Oliver B."/>
            <person name="Markow T.A."/>
            <person name="Kaufman T.C."/>
            <person name="Kellis M."/>
            <person name="Gelbart W."/>
            <person name="Iyer V.N."/>
            <person name="Pollard D.A."/>
            <person name="Sackton T.B."/>
            <person name="Larracuente A.M."/>
            <person name="Singh N.D."/>
            <person name="Abad J.P."/>
            <person name="Abt D.N."/>
            <person name="Adryan B."/>
            <person name="Aguade M."/>
            <person name="Akashi H."/>
            <person name="Anderson W.W."/>
            <person name="Aquadro C.F."/>
            <person name="Ardell D.H."/>
            <person name="Arguello R."/>
            <person name="Artieri C.G."/>
            <person name="Barbash D.A."/>
            <person name="Barker D."/>
            <person name="Barsanti P."/>
            <person name="Batterham P."/>
            <person name="Batzoglou S."/>
            <person name="Begun D."/>
            <person name="Bhutkar A."/>
            <person name="Blanco E."/>
            <person name="Bosak S.A."/>
            <person name="Bradley R.K."/>
            <person name="Brand A.D."/>
            <person name="Brent M.R."/>
            <person name="Brooks A.N."/>
            <person name="Brown R.H."/>
            <person name="Butlin R.K."/>
            <person name="Caggese C."/>
            <person name="Calvi B.R."/>
            <person name="Bernardo de Carvalho A."/>
            <person name="Caspi A."/>
            <person name="Castrezana S."/>
            <person name="Celniker S.E."/>
            <person name="Chang J.L."/>
            <person name="Chapple C."/>
            <person name="Chatterji S."/>
            <person name="Chinwalla A."/>
            <person name="Civetta A."/>
            <person name="Clifton S.W."/>
            <person name="Comeron J.M."/>
            <person name="Costello J.C."/>
            <person name="Coyne J.A."/>
            <person name="Daub J."/>
            <person name="David R.G."/>
            <person name="Delcher A.L."/>
            <person name="Delehaunty K."/>
            <person name="Do C.B."/>
            <person name="Ebling H."/>
            <person name="Edwards K."/>
            <person name="Eickbush T."/>
            <person name="Evans J.D."/>
            <person name="Filipski A."/>
            <person name="Findeiss S."/>
            <person name="Freyhult E."/>
            <person name="Fulton L."/>
            <person name="Fulton R."/>
            <person name="Garcia A.C."/>
            <person name="Gardiner A."/>
            <person name="Garfield D.A."/>
            <person name="Garvin B.E."/>
            <person name="Gibson G."/>
            <person name="Gilbert D."/>
            <person name="Gnerre S."/>
            <person name="Godfrey J."/>
            <person name="Good R."/>
            <person name="Gotea V."/>
            <person name="Gravely B."/>
            <person name="Greenberg A.J."/>
            <person name="Griffiths-Jones S."/>
            <person name="Gross S."/>
            <person name="Guigo R."/>
            <person name="Gustafson E.A."/>
            <person name="Haerty W."/>
            <person name="Hahn M.W."/>
            <person name="Halligan D.L."/>
            <person name="Halpern A.L."/>
            <person name="Halter G.M."/>
            <person name="Han M.V."/>
            <person name="Heger A."/>
            <person name="Hillier L."/>
            <person name="Hinrichs A.S."/>
            <person name="Holmes I."/>
            <person name="Hoskins R.A."/>
            <person name="Hubisz M.J."/>
            <person name="Hultmark D."/>
            <person name="Huntley M.A."/>
            <person name="Jaffe D.B."/>
            <person name="Jagadeeshan S."/>
            <person name="Jeck W.R."/>
            <person name="Johnson J."/>
            <person name="Jones C.D."/>
            <person name="Jordan W.C."/>
            <person name="Karpen G.H."/>
            <person name="Kataoka E."/>
            <person name="Keightley P.D."/>
            <person name="Kheradpour P."/>
            <person name="Kirkness E.F."/>
            <person name="Koerich L.B."/>
            <person name="Kristiansen K."/>
            <person name="Kudrna D."/>
            <person name="Kulathinal R.J."/>
            <person name="Kumar S."/>
            <person name="Kwok R."/>
            <person name="Lander E."/>
            <person name="Langley C.H."/>
            <person name="Lapoint R."/>
            <person name="Lazzaro B.P."/>
            <person name="Lee S.J."/>
            <person name="Levesque L."/>
            <person name="Li R."/>
            <person name="Lin C.F."/>
            <person name="Lin M.F."/>
            <person name="Lindblad-Toh K."/>
            <person name="Llopart A."/>
            <person name="Long M."/>
            <person name="Low L."/>
            <person name="Lozovsky E."/>
            <person name="Lu J."/>
            <person name="Luo M."/>
            <person name="Machado C.A."/>
            <person name="Makalowski W."/>
            <person name="Marzo M."/>
            <person name="Matsuda M."/>
            <person name="Matzkin L."/>
            <person name="McAllister B."/>
            <person name="McBride C.S."/>
            <person name="McKernan B."/>
            <person name="McKernan K."/>
            <person name="Mendez-Lago M."/>
            <person name="Minx P."/>
            <person name="Mollenhauer M.U."/>
            <person name="Montooth K."/>
            <person name="Mount S.M."/>
            <person name="Mu X."/>
            <person name="Myers E."/>
            <person name="Negre B."/>
            <person name="Newfeld S."/>
            <person name="Nielsen R."/>
            <person name="Noor M.A."/>
            <person name="O'Grady P."/>
            <person name="Pachter L."/>
            <person name="Papaceit M."/>
            <person name="Parisi M.J."/>
            <person name="Parisi M."/>
            <person name="Parts L."/>
            <person name="Pedersen J.S."/>
            <person name="Pesole G."/>
            <person name="Phillippy A.M."/>
            <person name="Ponting C.P."/>
            <person name="Pop M."/>
            <person name="Porcelli D."/>
            <person name="Powell J.R."/>
            <person name="Prohaska S."/>
            <person name="Pruitt K."/>
            <person name="Puig M."/>
            <person name="Quesneville H."/>
            <person name="Ram K.R."/>
            <person name="Rand D."/>
            <person name="Rasmussen M.D."/>
            <person name="Reed L.K."/>
            <person name="Reenan R."/>
            <person name="Reily A."/>
            <person name="Remington K.A."/>
            <person name="Rieger T.T."/>
            <person name="Ritchie M.G."/>
            <person name="Robin C."/>
            <person name="Rogers Y.H."/>
            <person name="Rohde C."/>
            <person name="Rozas J."/>
            <person name="Rubenfield M.J."/>
            <person name="Ruiz A."/>
            <person name="Russo S."/>
            <person name="Salzberg S.L."/>
            <person name="Sanchez-Gracia A."/>
            <person name="Saranga D.J."/>
            <person name="Sato H."/>
            <person name="Schaeffer S.W."/>
            <person name="Schatz M.C."/>
            <person name="Schlenke T."/>
            <person name="Schwartz R."/>
            <person name="Segarra C."/>
            <person name="Singh R.S."/>
            <person name="Sirot L."/>
            <person name="Sirota M."/>
            <person name="Sisneros N.B."/>
            <person name="Smith C.D."/>
            <person name="Smith T.F."/>
            <person name="Spieth J."/>
            <person name="Stage D.E."/>
            <person name="Stark A."/>
            <person name="Stephan W."/>
            <person name="Strausberg R.L."/>
            <person name="Strempel S."/>
            <person name="Sturgill D."/>
            <person name="Sutton G."/>
            <person name="Sutton G.G."/>
            <person name="Tao W."/>
            <person name="Teichmann S."/>
            <person name="Tobari Y.N."/>
            <person name="Tomimura Y."/>
            <person name="Tsolas J.M."/>
            <person name="Valente V.L."/>
            <person name="Venter E."/>
            <person name="Venter J.C."/>
            <person name="Vicario S."/>
            <person name="Vieira F.G."/>
            <person name="Vilella A.J."/>
            <person name="Villasante A."/>
            <person name="Walenz B."/>
            <person name="Wang J."/>
            <person name="Wasserman M."/>
            <person name="Watts T."/>
            <person name="Wilson D."/>
            <person name="Wilson R.K."/>
            <person name="Wing R.A."/>
            <person name="Wolfner M.F."/>
            <person name="Wong A."/>
            <person name="Wong G.K."/>
            <person name="Wu C.I."/>
            <person name="Wu G."/>
            <person name="Yamamoto D."/>
            <person name="Yang H.P."/>
            <person name="Yang S.P."/>
            <person name="Yorke J.A."/>
            <person name="Yoshida K."/>
            <person name="Zdobnov E."/>
            <person name="Zhang P."/>
            <person name="Zhang Y."/>
            <person name="Zimin A.V."/>
            <person name="Baldwin J."/>
            <person name="Abdouelleil A."/>
            <person name="Abdulkadir J."/>
            <person name="Abebe A."/>
            <person name="Abera B."/>
            <person name="Abreu J."/>
            <person name="Acer S.C."/>
            <person name="Aftuck L."/>
            <person name="Alexander A."/>
            <person name="An P."/>
            <person name="Anderson E."/>
            <person name="Anderson S."/>
            <person name="Arachi H."/>
            <person name="Azer M."/>
            <person name="Bachantsang P."/>
            <person name="Barry A."/>
            <person name="Bayul T."/>
            <person name="Berlin A."/>
            <person name="Bessette D."/>
            <person name="Bloom T."/>
            <person name="Blye J."/>
            <person name="Boguslavskiy L."/>
            <person name="Bonnet C."/>
            <person name="Boukhgalter B."/>
            <person name="Bourzgui I."/>
            <person name="Brown A."/>
            <person name="Cahill P."/>
            <person name="Channer S."/>
            <person name="Cheshatsang Y."/>
            <person name="Chuda L."/>
            <person name="Citroen M."/>
            <person name="Collymore A."/>
            <person name="Cooke P."/>
            <person name="Costello M."/>
            <person name="D'Aco K."/>
            <person name="Daza R."/>
            <person name="De Haan G."/>
            <person name="DeGray S."/>
            <person name="DeMaso C."/>
            <person name="Dhargay N."/>
            <person name="Dooley K."/>
            <person name="Dooley E."/>
            <person name="Doricent M."/>
            <person name="Dorje P."/>
            <person name="Dorjee K."/>
            <person name="Dupes A."/>
            <person name="Elong R."/>
            <person name="Falk J."/>
            <person name="Farina A."/>
            <person name="Faro S."/>
            <person name="Ferguson D."/>
            <person name="Fisher S."/>
            <person name="Foley C.D."/>
            <person name="Franke A."/>
            <person name="Friedrich D."/>
            <person name="Gadbois L."/>
            <person name="Gearin G."/>
            <person name="Gearin C.R."/>
            <person name="Giannoukos G."/>
            <person name="Goode T."/>
            <person name="Graham J."/>
            <person name="Grandbois E."/>
            <person name="Grewal S."/>
            <person name="Gyaltsen K."/>
            <person name="Hafez N."/>
            <person name="Hagos B."/>
            <person name="Hall J."/>
            <person name="Henson C."/>
            <person name="Hollinger A."/>
            <person name="Honan T."/>
            <person name="Huard M.D."/>
            <person name="Hughes L."/>
            <person name="Hurhula B."/>
            <person name="Husby M.E."/>
            <person name="Kamat A."/>
            <person name="Kanga B."/>
            <person name="Kashin S."/>
            <person name="Khazanovich D."/>
            <person name="Kisner P."/>
            <person name="Lance K."/>
            <person name="Lara M."/>
            <person name="Lee W."/>
            <person name="Lennon N."/>
            <person name="Letendre F."/>
            <person name="LeVine R."/>
            <person name="Lipovsky A."/>
            <person name="Liu X."/>
            <person name="Liu J."/>
            <person name="Liu S."/>
            <person name="Lokyitsang T."/>
            <person name="Lokyitsang Y."/>
            <person name="Lubonja R."/>
            <person name="Lui A."/>
            <person name="MacDonald P."/>
            <person name="Magnisalis V."/>
            <person name="Maru K."/>
            <person name="Matthews C."/>
            <person name="McCusker W."/>
            <person name="McDonough S."/>
            <person name="Mehta T."/>
            <person name="Meldrim J."/>
            <person name="Meneus L."/>
            <person name="Mihai O."/>
            <person name="Mihalev A."/>
            <person name="Mihova T."/>
            <person name="Mittelman R."/>
            <person name="Mlenga V."/>
            <person name="Montmayeur A."/>
            <person name="Mulrain L."/>
            <person name="Navidi A."/>
            <person name="Naylor J."/>
            <person name="Negash T."/>
            <person name="Nguyen T."/>
            <person name="Nguyen N."/>
            <person name="Nicol R."/>
            <person name="Norbu C."/>
            <person name="Norbu N."/>
            <person name="Novod N."/>
            <person name="O'Neill B."/>
            <person name="Osman S."/>
            <person name="Markiewicz E."/>
            <person name="Oyono O.L."/>
            <person name="Patti C."/>
            <person name="Phunkhang P."/>
            <person name="Pierre F."/>
            <person name="Priest M."/>
            <person name="Raghuraman S."/>
            <person name="Rege F."/>
            <person name="Reyes R."/>
            <person name="Rise C."/>
            <person name="Rogov P."/>
            <person name="Ross K."/>
            <person name="Ryan E."/>
            <person name="Settipalli S."/>
            <person name="Shea T."/>
            <person name="Sherpa N."/>
            <person name="Shi L."/>
            <person name="Shih D."/>
            <person name="Sparrow T."/>
            <person name="Spaulding J."/>
            <person name="Stalker J."/>
            <person name="Stange-Thomann N."/>
            <person name="Stavropoulos S."/>
            <person name="Stone C."/>
            <person name="Strader C."/>
            <person name="Tesfaye S."/>
            <person name="Thomson T."/>
            <person name="Thoulutsang Y."/>
            <person name="Thoulutsang D."/>
            <person name="Topham K."/>
            <person name="Topping I."/>
            <person name="Tsamla T."/>
            <person name="Vassiliev H."/>
            <person name="Vo A."/>
            <person name="Wangchuk T."/>
            <person name="Wangdi T."/>
            <person name="Weiand M."/>
            <person name="Wilkinson J."/>
            <person name="Wilson A."/>
            <person name="Yadav S."/>
            <person name="Young G."/>
            <person name="Yu Q."/>
            <person name="Zembek L."/>
            <person name="Zhong D."/>
            <person name="Zimmer A."/>
            <person name="Zwirko Z."/>
            <person name="Jaffe D.B."/>
            <person name="Alvarez P."/>
            <person name="Brockman W."/>
            <person name="Butler J."/>
            <person name="Chin C."/>
            <person name="Gnerre S."/>
            <person name="Grabherr M."/>
            <person name="Kleber M."/>
            <person name="Mauceli E."/>
            <person name="MacCallum I."/>
        </authorList>
    </citation>
    <scope>NUCLEOTIDE SEQUENCE [LARGE SCALE GENOMIC DNA]</scope>
    <source>
        <strain evidence="3">Tucson 15287-2541.00</strain>
    </source>
</reference>
<sequence length="179" mass="20712">MTSLMSNLLPGSCSEIPNRSGIQQIRIPEYSQQPFKVLCRKSKLSGGWTTVLVRKDGSVDFYRFWEHYKSGFGNLTGEFFIGLDKLHHLTKDGDQELLIQLEDFDGEQKYAKYDEFVVGSEKEDYKLITLGKYSGDAGDDLQYHEGEKFSTQDRDNDKSVRNCAEFSRGAWWYHDCHNR</sequence>
<evidence type="ECO:0000313" key="3">
    <source>
        <dbReference type="Proteomes" id="UP000001070"/>
    </source>
</evidence>
<gene>
    <name evidence="2" type="primary">Dgri\GH23084</name>
    <name evidence="2" type="ORF">Dgri_GH23084</name>
</gene>
<dbReference type="OrthoDB" id="6145874at2759"/>
<dbReference type="SMART" id="SM00186">
    <property type="entry name" value="FBG"/>
    <property type="match status" value="1"/>
</dbReference>
<dbReference type="CDD" id="cd00087">
    <property type="entry name" value="FReD"/>
    <property type="match status" value="1"/>
</dbReference>
<protein>
    <submittedName>
        <fullName evidence="2">GH23084</fullName>
    </submittedName>
</protein>
<dbReference type="STRING" id="7222.B4JWP2"/>
<dbReference type="InterPro" id="IPR036056">
    <property type="entry name" value="Fibrinogen-like_C"/>
</dbReference>
<dbReference type="OMA" id="TESCARM"/>
<dbReference type="KEGG" id="dgr:6568652"/>
<dbReference type="PROSITE" id="PS51406">
    <property type="entry name" value="FIBRINOGEN_C_2"/>
    <property type="match status" value="1"/>
</dbReference>
<dbReference type="PhylomeDB" id="B4JWP2"/>
<evidence type="ECO:0000313" key="2">
    <source>
        <dbReference type="EMBL" id="EDV98380.1"/>
    </source>
</evidence>
<dbReference type="EMBL" id="CH916375">
    <property type="protein sequence ID" value="EDV98380.1"/>
    <property type="molecule type" value="Genomic_DNA"/>
</dbReference>
<dbReference type="SUPFAM" id="SSF56496">
    <property type="entry name" value="Fibrinogen C-terminal domain-like"/>
    <property type="match status" value="1"/>
</dbReference>
<dbReference type="Gene3D" id="3.90.215.10">
    <property type="entry name" value="Gamma Fibrinogen, chain A, domain 1"/>
    <property type="match status" value="1"/>
</dbReference>
<keyword evidence="3" id="KW-1185">Reference proteome</keyword>
<dbReference type="GO" id="GO:0005615">
    <property type="term" value="C:extracellular space"/>
    <property type="evidence" value="ECO:0007669"/>
    <property type="project" value="TreeGrafter"/>
</dbReference>
<dbReference type="InterPro" id="IPR014716">
    <property type="entry name" value="Fibrinogen_a/b/g_C_1"/>
</dbReference>
<dbReference type="PANTHER" id="PTHR19143">
    <property type="entry name" value="FIBRINOGEN/TENASCIN/ANGIOPOEITIN"/>
    <property type="match status" value="1"/>
</dbReference>